<gene>
    <name evidence="3" type="ORF">GKC44_12975</name>
</gene>
<dbReference type="EMBL" id="WKKY01000840">
    <property type="protein sequence ID" value="MSE22128.1"/>
    <property type="molecule type" value="Genomic_DNA"/>
</dbReference>
<sequence>MKYTTNNPRQLAVMTLVRTSNGSYSNLQINAVIQSTSMGAADKALFTNIVYGVIQHRLTLEYQLHPFLRDPEKTENWVKELLYTAMYQLEYLDRVPKRAIFDETIKIAKVMGHDGTRRFVTGILHQMDRKG</sequence>
<dbReference type="GO" id="GO:0032259">
    <property type="term" value="P:methylation"/>
    <property type="evidence" value="ECO:0007669"/>
    <property type="project" value="UniProtKB-KW"/>
</dbReference>
<dbReference type="InterPro" id="IPR035926">
    <property type="entry name" value="NusB-like_sf"/>
</dbReference>
<dbReference type="Proteomes" id="UP000491237">
    <property type="component" value="Unassembled WGS sequence"/>
</dbReference>
<organism evidence="3 4">
    <name type="scientific">Lentilactobacillus parabuchneri</name>
    <dbReference type="NCBI Taxonomy" id="152331"/>
    <lineage>
        <taxon>Bacteria</taxon>
        <taxon>Bacillati</taxon>
        <taxon>Bacillota</taxon>
        <taxon>Bacilli</taxon>
        <taxon>Lactobacillales</taxon>
        <taxon>Lactobacillaceae</taxon>
        <taxon>Lentilactobacillus</taxon>
    </lineage>
</organism>
<dbReference type="GO" id="GO:0003723">
    <property type="term" value="F:RNA binding"/>
    <property type="evidence" value="ECO:0007669"/>
    <property type="project" value="UniProtKB-KW"/>
</dbReference>
<accession>A0A844ENV0</accession>
<protein>
    <submittedName>
        <fullName evidence="3">16S rRNA (Cytosine(967)-C(5))-methyltransferase RsmB</fullName>
    </submittedName>
</protein>
<evidence type="ECO:0000256" key="1">
    <source>
        <dbReference type="ARBA" id="ARBA00022884"/>
    </source>
</evidence>
<keyword evidence="3" id="KW-0808">Transferase</keyword>
<keyword evidence="3" id="KW-0489">Methyltransferase</keyword>
<evidence type="ECO:0000259" key="2">
    <source>
        <dbReference type="Pfam" id="PF01029"/>
    </source>
</evidence>
<comment type="caution">
    <text evidence="3">The sequence shown here is derived from an EMBL/GenBank/DDBJ whole genome shotgun (WGS) entry which is preliminary data.</text>
</comment>
<proteinExistence type="predicted"/>
<evidence type="ECO:0000313" key="4">
    <source>
        <dbReference type="Proteomes" id="UP000491237"/>
    </source>
</evidence>
<reference evidence="3 4" key="1">
    <citation type="submission" date="2019-11" db="EMBL/GenBank/DDBJ databases">
        <title>Draft Genome Sequence of Plant Growth-Promoting Rhizosphere-Associated Bacteria.</title>
        <authorList>
            <person name="Vasilyev I.Y."/>
            <person name="Radchenko V."/>
            <person name="Ilnitskaya E.V."/>
        </authorList>
    </citation>
    <scope>NUCLEOTIDE SEQUENCE [LARGE SCALE GENOMIC DNA]</scope>
    <source>
        <strain evidence="3 4">VRA_07sq_f</strain>
    </source>
</reference>
<dbReference type="InterPro" id="IPR006027">
    <property type="entry name" value="NusB_RsmB_TIM44"/>
</dbReference>
<dbReference type="GO" id="GO:0006355">
    <property type="term" value="P:regulation of DNA-templated transcription"/>
    <property type="evidence" value="ECO:0007669"/>
    <property type="project" value="InterPro"/>
</dbReference>
<dbReference type="AlphaFoldDB" id="A0A844ENV0"/>
<name>A0A844ENV0_9LACO</name>
<dbReference type="Gene3D" id="1.10.940.10">
    <property type="entry name" value="NusB-like"/>
    <property type="match status" value="1"/>
</dbReference>
<keyword evidence="1" id="KW-0694">RNA-binding</keyword>
<evidence type="ECO:0000313" key="3">
    <source>
        <dbReference type="EMBL" id="MSE22128.1"/>
    </source>
</evidence>
<feature type="non-terminal residue" evidence="3">
    <location>
        <position position="131"/>
    </location>
</feature>
<dbReference type="SUPFAM" id="SSF48013">
    <property type="entry name" value="NusB-like"/>
    <property type="match status" value="1"/>
</dbReference>
<feature type="domain" description="NusB/RsmB/TIM44" evidence="2">
    <location>
        <begin position="7"/>
        <end position="129"/>
    </location>
</feature>
<dbReference type="GO" id="GO:0008168">
    <property type="term" value="F:methyltransferase activity"/>
    <property type="evidence" value="ECO:0007669"/>
    <property type="project" value="UniProtKB-KW"/>
</dbReference>
<dbReference type="Pfam" id="PF01029">
    <property type="entry name" value="NusB"/>
    <property type="match status" value="1"/>
</dbReference>